<feature type="chain" id="PRO_5045350816" evidence="1">
    <location>
        <begin position="27"/>
        <end position="322"/>
    </location>
</feature>
<keyword evidence="1" id="KW-0732">Signal</keyword>
<sequence length="322" mass="33277">MRMRIGRPAALLCLALVLALSSCTEARRAAPAVIATGPQGGVYHALGTAFEEVSADWRVPLTALASGASVANLEQVGAGEADLGFALADIAALAVAGDPPFDSPQPISALAKLYDNHTHLIVQDGSEVRQLADLGGALVALGPEGSGTELMSGRLLETAGLMGPEAGPARVETVTMDLLESTQALAEGEIDALFWSSGIPAEAVTVLAETTAVRLIDLSEWVGPLTERYGGHYAEVPVPVDAYPGVPGVRTVGVASLLVAHSGLARGTVDALTEDLFASREALVVHHPSIRQLSERAAIGTLPVPLHPGAADYFKRVKTAQH</sequence>
<dbReference type="Gene3D" id="3.40.190.10">
    <property type="entry name" value="Periplasmic binding protein-like II"/>
    <property type="match status" value="2"/>
</dbReference>
<dbReference type="PROSITE" id="PS51257">
    <property type="entry name" value="PROKAR_LIPOPROTEIN"/>
    <property type="match status" value="1"/>
</dbReference>
<organism evidence="2 3">
    <name type="scientific">Brevibacterium salitolerans</name>
    <dbReference type="NCBI Taxonomy" id="1403566"/>
    <lineage>
        <taxon>Bacteria</taxon>
        <taxon>Bacillati</taxon>
        <taxon>Actinomycetota</taxon>
        <taxon>Actinomycetes</taxon>
        <taxon>Micrococcales</taxon>
        <taxon>Brevibacteriaceae</taxon>
        <taxon>Brevibacterium</taxon>
    </lineage>
</organism>
<keyword evidence="3" id="KW-1185">Reference proteome</keyword>
<name>A0ABN2WTF6_9MICO</name>
<dbReference type="PANTHER" id="PTHR42941">
    <property type="entry name" value="SLL1037 PROTEIN"/>
    <property type="match status" value="1"/>
</dbReference>
<feature type="signal peptide" evidence="1">
    <location>
        <begin position="1"/>
        <end position="26"/>
    </location>
</feature>
<gene>
    <name evidence="2" type="ORF">GCM10009823_19890</name>
</gene>
<proteinExistence type="predicted"/>
<evidence type="ECO:0000313" key="2">
    <source>
        <dbReference type="EMBL" id="GAA2098561.1"/>
    </source>
</evidence>
<dbReference type="InterPro" id="IPR011852">
    <property type="entry name" value="TRAP_TAXI"/>
</dbReference>
<dbReference type="SUPFAM" id="SSF53850">
    <property type="entry name" value="Periplasmic binding protein-like II"/>
    <property type="match status" value="1"/>
</dbReference>
<protein>
    <submittedName>
        <fullName evidence="2">TAXI family TRAP transporter solute-binding subunit</fullName>
    </submittedName>
</protein>
<evidence type="ECO:0000313" key="3">
    <source>
        <dbReference type="Proteomes" id="UP001500984"/>
    </source>
</evidence>
<accession>A0ABN2WTF6</accession>
<dbReference type="RefSeq" id="WP_344337048.1">
    <property type="nucleotide sequence ID" value="NZ_BAAAPZ010000008.1"/>
</dbReference>
<dbReference type="EMBL" id="BAAAPZ010000008">
    <property type="protein sequence ID" value="GAA2098561.1"/>
    <property type="molecule type" value="Genomic_DNA"/>
</dbReference>
<dbReference type="Proteomes" id="UP001500984">
    <property type="component" value="Unassembled WGS sequence"/>
</dbReference>
<dbReference type="Pfam" id="PF16868">
    <property type="entry name" value="NMT1_3"/>
    <property type="match status" value="1"/>
</dbReference>
<comment type="caution">
    <text evidence="2">The sequence shown here is derived from an EMBL/GenBank/DDBJ whole genome shotgun (WGS) entry which is preliminary data.</text>
</comment>
<dbReference type="NCBIfam" id="TIGR02122">
    <property type="entry name" value="TRAP_TAXI"/>
    <property type="match status" value="1"/>
</dbReference>
<evidence type="ECO:0000256" key="1">
    <source>
        <dbReference type="SAM" id="SignalP"/>
    </source>
</evidence>
<dbReference type="PANTHER" id="PTHR42941:SF1">
    <property type="entry name" value="SLL1037 PROTEIN"/>
    <property type="match status" value="1"/>
</dbReference>
<reference evidence="2 3" key="1">
    <citation type="journal article" date="2019" name="Int. J. Syst. Evol. Microbiol.">
        <title>The Global Catalogue of Microorganisms (GCM) 10K type strain sequencing project: providing services to taxonomists for standard genome sequencing and annotation.</title>
        <authorList>
            <consortium name="The Broad Institute Genomics Platform"/>
            <consortium name="The Broad Institute Genome Sequencing Center for Infectious Disease"/>
            <person name="Wu L."/>
            <person name="Ma J."/>
        </authorList>
    </citation>
    <scope>NUCLEOTIDE SEQUENCE [LARGE SCALE GENOMIC DNA]</scope>
    <source>
        <strain evidence="2 3">JCM 15900</strain>
    </source>
</reference>